<dbReference type="InterPro" id="IPR001841">
    <property type="entry name" value="Znf_RING"/>
</dbReference>
<evidence type="ECO:0000256" key="3">
    <source>
        <dbReference type="ARBA" id="ARBA00022833"/>
    </source>
</evidence>
<feature type="compositionally biased region" description="Polar residues" evidence="5">
    <location>
        <begin position="491"/>
        <end position="501"/>
    </location>
</feature>
<evidence type="ECO:0000256" key="2">
    <source>
        <dbReference type="ARBA" id="ARBA00022771"/>
    </source>
</evidence>
<dbReference type="OrthoDB" id="21204at2759"/>
<feature type="non-terminal residue" evidence="7">
    <location>
        <position position="1"/>
    </location>
</feature>
<dbReference type="InterPro" id="IPR051834">
    <property type="entry name" value="RING_finger_E3_ligase"/>
</dbReference>
<name>A0A7K9DC17_9AVES</name>
<feature type="compositionally biased region" description="Polar residues" evidence="5">
    <location>
        <begin position="149"/>
        <end position="158"/>
    </location>
</feature>
<dbReference type="AlphaFoldDB" id="A0A7K9DC17"/>
<feature type="domain" description="RING-type" evidence="6">
    <location>
        <begin position="620"/>
        <end position="661"/>
    </location>
</feature>
<evidence type="ECO:0000259" key="6">
    <source>
        <dbReference type="PROSITE" id="PS50089"/>
    </source>
</evidence>
<dbReference type="GO" id="GO:0005634">
    <property type="term" value="C:nucleus"/>
    <property type="evidence" value="ECO:0007669"/>
    <property type="project" value="TreeGrafter"/>
</dbReference>
<feature type="region of interest" description="Disordered" evidence="5">
    <location>
        <begin position="135"/>
        <end position="175"/>
    </location>
</feature>
<comment type="caution">
    <text evidence="7">The sequence shown here is derived from an EMBL/GenBank/DDBJ whole genome shotgun (WGS) entry which is preliminary data.</text>
</comment>
<dbReference type="GO" id="GO:0006511">
    <property type="term" value="P:ubiquitin-dependent protein catabolic process"/>
    <property type="evidence" value="ECO:0007669"/>
    <property type="project" value="TreeGrafter"/>
</dbReference>
<dbReference type="SUPFAM" id="SSF57850">
    <property type="entry name" value="RING/U-box"/>
    <property type="match status" value="1"/>
</dbReference>
<feature type="region of interest" description="Disordered" evidence="5">
    <location>
        <begin position="491"/>
        <end position="513"/>
    </location>
</feature>
<feature type="compositionally biased region" description="Basic and acidic residues" evidence="5">
    <location>
        <begin position="370"/>
        <end position="379"/>
    </location>
</feature>
<evidence type="ECO:0000256" key="1">
    <source>
        <dbReference type="ARBA" id="ARBA00022723"/>
    </source>
</evidence>
<dbReference type="Proteomes" id="UP000518305">
    <property type="component" value="Unassembled WGS sequence"/>
</dbReference>
<dbReference type="InterPro" id="IPR013083">
    <property type="entry name" value="Znf_RING/FYVE/PHD"/>
</dbReference>
<dbReference type="GO" id="GO:0016874">
    <property type="term" value="F:ligase activity"/>
    <property type="evidence" value="ECO:0007669"/>
    <property type="project" value="UniProtKB-KW"/>
</dbReference>
<dbReference type="GO" id="GO:0008270">
    <property type="term" value="F:zinc ion binding"/>
    <property type="evidence" value="ECO:0007669"/>
    <property type="project" value="UniProtKB-KW"/>
</dbReference>
<keyword evidence="1" id="KW-0479">Metal-binding</keyword>
<dbReference type="Gene3D" id="3.30.40.10">
    <property type="entry name" value="Zinc/RING finger domain, C3HC4 (zinc finger)"/>
    <property type="match status" value="1"/>
</dbReference>
<dbReference type="GO" id="GO:0061630">
    <property type="term" value="F:ubiquitin protein ligase activity"/>
    <property type="evidence" value="ECO:0007669"/>
    <property type="project" value="TreeGrafter"/>
</dbReference>
<feature type="region of interest" description="Disordered" evidence="5">
    <location>
        <begin position="370"/>
        <end position="394"/>
    </location>
</feature>
<feature type="region of interest" description="Disordered" evidence="5">
    <location>
        <begin position="1"/>
        <end position="26"/>
    </location>
</feature>
<proteinExistence type="predicted"/>
<dbReference type="EMBL" id="VWZJ01008008">
    <property type="protein sequence ID" value="NXG61630.1"/>
    <property type="molecule type" value="Genomic_DNA"/>
</dbReference>
<dbReference type="SMART" id="SM00184">
    <property type="entry name" value="RING"/>
    <property type="match status" value="1"/>
</dbReference>
<evidence type="ECO:0000313" key="7">
    <source>
        <dbReference type="EMBL" id="NXG61630.1"/>
    </source>
</evidence>
<accession>A0A7K9DC17</accession>
<evidence type="ECO:0000256" key="4">
    <source>
        <dbReference type="PROSITE-ProRule" id="PRU00175"/>
    </source>
</evidence>
<dbReference type="PANTHER" id="PTHR45931:SF3">
    <property type="entry name" value="RING ZINC FINGER-CONTAINING PROTEIN"/>
    <property type="match status" value="1"/>
</dbReference>
<feature type="region of interest" description="Disordered" evidence="5">
    <location>
        <begin position="409"/>
        <end position="478"/>
    </location>
</feature>
<gene>
    <name evidence="7" type="primary">Pja2</name>
    <name evidence="7" type="ORF">HEMCOM_R02756</name>
</gene>
<dbReference type="Pfam" id="PF13639">
    <property type="entry name" value="zf-RING_2"/>
    <property type="match status" value="1"/>
</dbReference>
<keyword evidence="2 4" id="KW-0863">Zinc-finger</keyword>
<keyword evidence="3" id="KW-0862">Zinc</keyword>
<feature type="compositionally biased region" description="Basic and acidic residues" evidence="5">
    <location>
        <begin position="409"/>
        <end position="422"/>
    </location>
</feature>
<dbReference type="PANTHER" id="PTHR45931">
    <property type="entry name" value="SI:CH211-59O9.10"/>
    <property type="match status" value="1"/>
</dbReference>
<evidence type="ECO:0000313" key="8">
    <source>
        <dbReference type="Proteomes" id="UP000518305"/>
    </source>
</evidence>
<reference evidence="7 8" key="1">
    <citation type="submission" date="2019-09" db="EMBL/GenBank/DDBJ databases">
        <title>Bird 10,000 Genomes (B10K) Project - Family phase.</title>
        <authorList>
            <person name="Zhang G."/>
        </authorList>
    </citation>
    <scope>NUCLEOTIDE SEQUENCE [LARGE SCALE GENOMIC DNA]</scope>
    <source>
        <strain evidence="7">B10K-DU-001-23</strain>
        <tissue evidence="7">Muscle</tissue>
    </source>
</reference>
<dbReference type="PROSITE" id="PS50089">
    <property type="entry name" value="ZF_RING_2"/>
    <property type="match status" value="1"/>
</dbReference>
<feature type="non-terminal residue" evidence="7">
    <location>
        <position position="687"/>
    </location>
</feature>
<organism evidence="7 8">
    <name type="scientific">Hemiprocne comata</name>
    <dbReference type="NCBI Taxonomy" id="243314"/>
    <lineage>
        <taxon>Eukaryota</taxon>
        <taxon>Metazoa</taxon>
        <taxon>Chordata</taxon>
        <taxon>Craniata</taxon>
        <taxon>Vertebrata</taxon>
        <taxon>Euteleostomi</taxon>
        <taxon>Archelosauria</taxon>
        <taxon>Archosauria</taxon>
        <taxon>Dinosauria</taxon>
        <taxon>Saurischia</taxon>
        <taxon>Theropoda</taxon>
        <taxon>Coelurosauria</taxon>
        <taxon>Aves</taxon>
        <taxon>Neognathae</taxon>
        <taxon>Neoaves</taxon>
        <taxon>Strisores</taxon>
        <taxon>Apodiformes</taxon>
        <taxon>Apodidae</taxon>
        <taxon>Hemiprocninae</taxon>
        <taxon>Hemiprocne</taxon>
    </lineage>
</organism>
<protein>
    <submittedName>
        <fullName evidence="7">PJA2 ligase</fullName>
    </submittedName>
</protein>
<sequence>ASQEGGKLAWPRPAGGHHTMKGRRYQRGPAYVPFRLSLNSQGRDEHQHKEDCEQLESDNVQKENAFSCPWGQISSHSLNQPLLENIRTETSTSQSVPCQTSEVDTLPFSLVSNGLEGNTVSRNFINPYEDSEDLSEYASRGHNGLNGENGVSSASVDSNKPDSSDGEEDDAQDKFSLAREEAGVIPNILESMFSTLEKGRESSTDLQFPLSNPNHTVSRECCEAAGPMPLMSYFSIDSDLACSNNRMFTSFAEDQAIQESNQSGANCETKQIETADAGIRTSTGIANEFNVCDGNAAQGSLPELVVRPKIRKQNAANQLEGVNLVTNNDEEEGGSWMTRESAEVQQGSAVCALQNRKKEVSSSMLFESREYRGHRKNPEIDLGENAAAQGQKGVLVDSTSWNEFEHYSRRLSKSHKDEDSSQRSDGGWSTAVPSSSTATKEDLSLSGKTFSGREEHEPEVQSSGSGVEEENAVADRDSKQTLLEEGGIASLQHQEQVGSSSDQEDDPVSDLVRPGFFLLDDNNNLEDDSNVSEDLDAEWSAFDEFDGLGLPPEVPFMDPRFLTFVVVEGRIQQAVESTLASLEHLGLVVEQTHPPATKAAIDRLPQIIVTDKHDGQQHCCTICWCDYVQDEIITELPCHHLFHKSCVTLWLQKSGTCPVCRHVLDPVLPEAAAGPVPFLSDHDPTYS</sequence>
<dbReference type="CDD" id="cd16465">
    <property type="entry name" value="RING-H2_PJA1_2"/>
    <property type="match status" value="1"/>
</dbReference>
<keyword evidence="8" id="KW-1185">Reference proteome</keyword>
<evidence type="ECO:0000256" key="5">
    <source>
        <dbReference type="SAM" id="MobiDB-lite"/>
    </source>
</evidence>
<keyword evidence="7" id="KW-0436">Ligase</keyword>